<evidence type="ECO:0000313" key="2">
    <source>
        <dbReference type="EMBL" id="BAC91729.1"/>
    </source>
</evidence>
<dbReference type="AlphaFoldDB" id="Q7NEU0"/>
<dbReference type="eggNOG" id="ENOG502ZAEX">
    <property type="taxonomic scope" value="Bacteria"/>
</dbReference>
<dbReference type="HOGENOM" id="CLU_602381_0_0_3"/>
<dbReference type="NCBIfam" id="TIGR04370">
    <property type="entry name" value="glyco_rpt_poly"/>
    <property type="match status" value="1"/>
</dbReference>
<feature type="transmembrane region" description="Helical" evidence="1">
    <location>
        <begin position="72"/>
        <end position="93"/>
    </location>
</feature>
<dbReference type="KEGG" id="gvi:glr3788"/>
<proteinExistence type="predicted"/>
<reference evidence="2 3" key="1">
    <citation type="journal article" date="2003" name="DNA Res.">
        <title>Complete genome structure of Gloeobacter violaceus PCC 7421, a cyanobacterium that lacks thylakoids.</title>
        <authorList>
            <person name="Nakamura Y."/>
            <person name="Kaneko T."/>
            <person name="Sato S."/>
            <person name="Mimuro M."/>
            <person name="Miyashita H."/>
            <person name="Tsuchiya T."/>
            <person name="Sasamoto S."/>
            <person name="Watanabe A."/>
            <person name="Kawashima K."/>
            <person name="Kishida Y."/>
            <person name="Kiyokawa C."/>
            <person name="Kohara M."/>
            <person name="Matsumoto M."/>
            <person name="Matsuno A."/>
            <person name="Nakazaki N."/>
            <person name="Shimpo S."/>
            <person name="Takeuchi C."/>
            <person name="Yamada M."/>
            <person name="Tabata S."/>
        </authorList>
    </citation>
    <scope>NUCLEOTIDE SEQUENCE [LARGE SCALE GENOMIC DNA]</scope>
    <source>
        <strain evidence="3">ATCC 29082 / PCC 7421</strain>
    </source>
</reference>
<gene>
    <name evidence="2" type="ordered locus">glr3788</name>
</gene>
<dbReference type="OrthoDB" id="9554541at2"/>
<protein>
    <submittedName>
        <fullName evidence="2">Glr3788 protein</fullName>
    </submittedName>
</protein>
<feature type="transmembrane region" description="Helical" evidence="1">
    <location>
        <begin position="186"/>
        <end position="206"/>
    </location>
</feature>
<feature type="transmembrane region" description="Helical" evidence="1">
    <location>
        <begin position="43"/>
        <end position="60"/>
    </location>
</feature>
<feature type="transmembrane region" description="Helical" evidence="1">
    <location>
        <begin position="20"/>
        <end position="37"/>
    </location>
</feature>
<organism evidence="2 3">
    <name type="scientific">Gloeobacter violaceus (strain ATCC 29082 / PCC 7421)</name>
    <dbReference type="NCBI Taxonomy" id="251221"/>
    <lineage>
        <taxon>Bacteria</taxon>
        <taxon>Bacillati</taxon>
        <taxon>Cyanobacteriota</taxon>
        <taxon>Cyanophyceae</taxon>
        <taxon>Gloeobacterales</taxon>
        <taxon>Gloeobacteraceae</taxon>
        <taxon>Gloeobacter</taxon>
    </lineage>
</organism>
<feature type="transmembrane region" description="Helical" evidence="1">
    <location>
        <begin position="213"/>
        <end position="246"/>
    </location>
</feature>
<keyword evidence="1" id="KW-0472">Membrane</keyword>
<keyword evidence="3" id="KW-1185">Reference proteome</keyword>
<dbReference type="InParanoid" id="Q7NEU0"/>
<evidence type="ECO:0000256" key="1">
    <source>
        <dbReference type="SAM" id="Phobius"/>
    </source>
</evidence>
<dbReference type="STRING" id="251221.gene:10761305"/>
<sequence>MSSISDAFSAANWLGRQQSFKAILVSIFGAVVAFYWLSPFATVEFGYVSAIIALTMIVLFHRLNYLHPVVAFVLPWLAIVGLSSLDISIYSTIPNKETYLLILTNIWLAFFFDIIATSTFGLFPKGKSRKKEWKVAAIKKDWFRLFALLFFLLTTVNIAIAGYIPLVKGITEGDTGYLSFGVNGLYGFYCAYANAFALLAFYTYLLTGKRGYLVFFAIVIFTFVLFVTRQNVLSLIVEAIVLYGIVKKPIPLTRIVLLSAVFLVTFSVLGDFRSGDIKVLAGIKSEYQFIPNPFVWLYSYSYFNVLNLDNLINLSQAPYFDGTSVINLIPSFLRPSIVRESYLEVIYFNVSSYLFPVYYDAGYTGTWLLTGGAIFLTVRYYRRIQNSPSFTELGTFAVLYFCALLSFFVNFWFYLPIIFQVAIFRILSLSLRYEKLSPKVLSGQDRFVEGARVT</sequence>
<feature type="transmembrane region" description="Helical" evidence="1">
    <location>
        <begin position="99"/>
        <end position="124"/>
    </location>
</feature>
<dbReference type="EnsemblBacteria" id="BAC91729">
    <property type="protein sequence ID" value="BAC91729"/>
    <property type="gene ID" value="BAC91729"/>
</dbReference>
<dbReference type="Proteomes" id="UP000000557">
    <property type="component" value="Chromosome"/>
</dbReference>
<name>Q7NEU0_GLOVI</name>
<feature type="transmembrane region" description="Helical" evidence="1">
    <location>
        <begin position="365"/>
        <end position="381"/>
    </location>
</feature>
<keyword evidence="1" id="KW-0812">Transmembrane</keyword>
<keyword evidence="1" id="KW-1133">Transmembrane helix</keyword>
<evidence type="ECO:0000313" key="3">
    <source>
        <dbReference type="Proteomes" id="UP000000557"/>
    </source>
</evidence>
<dbReference type="RefSeq" id="WP_011143777.1">
    <property type="nucleotide sequence ID" value="NC_005125.1"/>
</dbReference>
<reference evidence="2 3" key="2">
    <citation type="journal article" date="2003" name="DNA Res.">
        <title>Complete genome structure of Gloeobacter violaceus PCC 7421, a cyanobacterium that lacks thylakoids (supplement).</title>
        <authorList>
            <person name="Nakamura Y."/>
            <person name="Kaneko T."/>
            <person name="Sato S."/>
            <person name="Mimuro M."/>
            <person name="Miyashita H."/>
            <person name="Tsuchiya T."/>
            <person name="Sasamoto S."/>
            <person name="Watanabe A."/>
            <person name="Kawashima K."/>
            <person name="Kishida Y."/>
            <person name="Kiyokawa C."/>
            <person name="Kohara M."/>
            <person name="Matsumoto M."/>
            <person name="Matsuno A."/>
            <person name="Nakazaki N."/>
            <person name="Shimpo S."/>
            <person name="Takeuchi C."/>
            <person name="Yamada M."/>
            <person name="Tabata S."/>
        </authorList>
    </citation>
    <scope>NUCLEOTIDE SEQUENCE [LARGE SCALE GENOMIC DNA]</scope>
    <source>
        <strain evidence="3">ATCC 29082 / PCC 7421</strain>
    </source>
</reference>
<feature type="transmembrane region" description="Helical" evidence="1">
    <location>
        <begin position="145"/>
        <end position="166"/>
    </location>
</feature>
<dbReference type="EMBL" id="BA000045">
    <property type="protein sequence ID" value="BAC91729.1"/>
    <property type="molecule type" value="Genomic_DNA"/>
</dbReference>
<feature type="transmembrane region" description="Helical" evidence="1">
    <location>
        <begin position="393"/>
        <end position="411"/>
    </location>
</feature>
<feature type="transmembrane region" description="Helical" evidence="1">
    <location>
        <begin position="252"/>
        <end position="270"/>
    </location>
</feature>
<accession>Q7NEU0</accession>